<evidence type="ECO:0000313" key="3">
    <source>
        <dbReference type="Proteomes" id="UP000078240"/>
    </source>
</evidence>
<dbReference type="EMBL" id="LSBH01000003">
    <property type="protein sequence ID" value="OAQ81784.1"/>
    <property type="molecule type" value="Genomic_DNA"/>
</dbReference>
<reference evidence="2 3" key="1">
    <citation type="submission" date="2016-01" db="EMBL/GenBank/DDBJ databases">
        <title>Biosynthesis of antibiotic leucinostatins and their inhibition on Phytophthora in bio-control Purpureocillium lilacinum.</title>
        <authorList>
            <person name="Wang G."/>
            <person name="Liu Z."/>
            <person name="Lin R."/>
            <person name="Li E."/>
            <person name="Mao Z."/>
            <person name="Ling J."/>
            <person name="Yin W."/>
            <person name="Xie B."/>
        </authorList>
    </citation>
    <scope>NUCLEOTIDE SEQUENCE [LARGE SCALE GENOMIC DNA]</scope>
    <source>
        <strain evidence="2">PLBJ-1</strain>
    </source>
</reference>
<protein>
    <submittedName>
        <fullName evidence="2">Uncharacterized protein</fullName>
    </submittedName>
</protein>
<feature type="compositionally biased region" description="Basic residues" evidence="1">
    <location>
        <begin position="159"/>
        <end position="169"/>
    </location>
</feature>
<feature type="region of interest" description="Disordered" evidence="1">
    <location>
        <begin position="135"/>
        <end position="203"/>
    </location>
</feature>
<accession>A0A179GV72</accession>
<name>A0A179GV72_PURLI</name>
<dbReference type="Proteomes" id="UP000078240">
    <property type="component" value="Unassembled WGS sequence"/>
</dbReference>
<dbReference type="AlphaFoldDB" id="A0A179GV72"/>
<organism evidence="2 3">
    <name type="scientific">Purpureocillium lilacinum</name>
    <name type="common">Paecilomyces lilacinus</name>
    <dbReference type="NCBI Taxonomy" id="33203"/>
    <lineage>
        <taxon>Eukaryota</taxon>
        <taxon>Fungi</taxon>
        <taxon>Dikarya</taxon>
        <taxon>Ascomycota</taxon>
        <taxon>Pezizomycotina</taxon>
        <taxon>Sordariomycetes</taxon>
        <taxon>Hypocreomycetidae</taxon>
        <taxon>Hypocreales</taxon>
        <taxon>Ophiocordycipitaceae</taxon>
        <taxon>Purpureocillium</taxon>
    </lineage>
</organism>
<evidence type="ECO:0000313" key="2">
    <source>
        <dbReference type="EMBL" id="OAQ81784.1"/>
    </source>
</evidence>
<gene>
    <name evidence="2" type="ORF">VFPBJ_04368</name>
</gene>
<sequence length="203" mass="21571">MRASCVSFLLRRRGIRKPPFLGGGRRCWSVSGCALGLGGRAGSWRTALVGLAGRLAGWWLAQAQVSTSSSSGGVLSGRGGAISCKVPARGKVGKVRKVSTEYEKTCVRNGVQARARVCAVRGGLRRDDARLVVADPGISSRGGGASWEASGRQPDGGRGVRRNRRQARVGRREERGRFANSARGCSGYGRKNGSTGRTSRERR</sequence>
<evidence type="ECO:0000256" key="1">
    <source>
        <dbReference type="SAM" id="MobiDB-lite"/>
    </source>
</evidence>
<proteinExistence type="predicted"/>
<comment type="caution">
    <text evidence="2">The sequence shown here is derived from an EMBL/GenBank/DDBJ whole genome shotgun (WGS) entry which is preliminary data.</text>
</comment>